<dbReference type="PANTHER" id="PTHR43626:SF1">
    <property type="entry name" value="GCN5-RELATED N-ACETYLTRANSFERASE 1, CHLOROPLASTIC"/>
    <property type="match status" value="1"/>
</dbReference>
<dbReference type="GO" id="GO:0005737">
    <property type="term" value="C:cytoplasm"/>
    <property type="evidence" value="ECO:0007669"/>
    <property type="project" value="TreeGrafter"/>
</dbReference>
<accession>A0A0A9H6P1</accession>
<evidence type="ECO:0000256" key="1">
    <source>
        <dbReference type="ARBA" id="ARBA00022679"/>
    </source>
</evidence>
<evidence type="ECO:0000313" key="3">
    <source>
        <dbReference type="EMBL" id="JAE32417.1"/>
    </source>
</evidence>
<dbReference type="EMBL" id="GBRH01165479">
    <property type="protein sequence ID" value="JAE32417.1"/>
    <property type="molecule type" value="Transcribed_RNA"/>
</dbReference>
<dbReference type="InterPro" id="IPR045039">
    <property type="entry name" value="NSI-like"/>
</dbReference>
<keyword evidence="1" id="KW-0808">Transferase</keyword>
<evidence type="ECO:0000256" key="2">
    <source>
        <dbReference type="ARBA" id="ARBA00023315"/>
    </source>
</evidence>
<reference evidence="3" key="1">
    <citation type="submission" date="2014-09" db="EMBL/GenBank/DDBJ databases">
        <authorList>
            <person name="Magalhaes I.L.F."/>
            <person name="Oliveira U."/>
            <person name="Santos F.R."/>
            <person name="Vidigal T.H.D.A."/>
            <person name="Brescovit A.D."/>
            <person name="Santos A.J."/>
        </authorList>
    </citation>
    <scope>NUCLEOTIDE SEQUENCE</scope>
    <source>
        <tissue evidence="3">Shoot tissue taken approximately 20 cm above the soil surface</tissue>
    </source>
</reference>
<name>A0A0A9H6P1_ARUDO</name>
<keyword evidence="2" id="KW-0012">Acyltransferase</keyword>
<organism evidence="3">
    <name type="scientific">Arundo donax</name>
    <name type="common">Giant reed</name>
    <name type="synonym">Donax arundinaceus</name>
    <dbReference type="NCBI Taxonomy" id="35708"/>
    <lineage>
        <taxon>Eukaryota</taxon>
        <taxon>Viridiplantae</taxon>
        <taxon>Streptophyta</taxon>
        <taxon>Embryophyta</taxon>
        <taxon>Tracheophyta</taxon>
        <taxon>Spermatophyta</taxon>
        <taxon>Magnoliopsida</taxon>
        <taxon>Liliopsida</taxon>
        <taxon>Poales</taxon>
        <taxon>Poaceae</taxon>
        <taxon>PACMAD clade</taxon>
        <taxon>Arundinoideae</taxon>
        <taxon>Arundineae</taxon>
        <taxon>Arundo</taxon>
    </lineage>
</organism>
<proteinExistence type="predicted"/>
<evidence type="ECO:0008006" key="4">
    <source>
        <dbReference type="Google" id="ProtNLM"/>
    </source>
</evidence>
<dbReference type="GO" id="GO:0008080">
    <property type="term" value="F:N-acetyltransferase activity"/>
    <property type="evidence" value="ECO:0007669"/>
    <property type="project" value="InterPro"/>
</dbReference>
<protein>
    <recommendedName>
        <fullName evidence="4">N-acetyltransferase domain-containing protein</fullName>
    </recommendedName>
</protein>
<sequence>MERLVHDLRRDGVANIVLYAEPRVVGFYRLLDFALDPDGIRGMAYYLLPQVHFFIFQFQANTTNLITSSCY</sequence>
<dbReference type="PANTHER" id="PTHR43626">
    <property type="entry name" value="ACYL-COA N-ACYLTRANSFERASE"/>
    <property type="match status" value="1"/>
</dbReference>
<reference evidence="3" key="2">
    <citation type="journal article" date="2015" name="Data Brief">
        <title>Shoot transcriptome of the giant reed, Arundo donax.</title>
        <authorList>
            <person name="Barrero R.A."/>
            <person name="Guerrero F.D."/>
            <person name="Moolhuijzen P."/>
            <person name="Goolsby J.A."/>
            <person name="Tidwell J."/>
            <person name="Bellgard S.E."/>
            <person name="Bellgard M.I."/>
        </authorList>
    </citation>
    <scope>NUCLEOTIDE SEQUENCE</scope>
    <source>
        <tissue evidence="3">Shoot tissue taken approximately 20 cm above the soil surface</tissue>
    </source>
</reference>
<dbReference type="AlphaFoldDB" id="A0A0A9H6P1"/>